<dbReference type="Proteomes" id="UP000198736">
    <property type="component" value="Unassembled WGS sequence"/>
</dbReference>
<keyword evidence="2" id="KW-1185">Reference proteome</keyword>
<evidence type="ECO:0008006" key="3">
    <source>
        <dbReference type="Google" id="ProtNLM"/>
    </source>
</evidence>
<dbReference type="SUPFAM" id="SSF88713">
    <property type="entry name" value="Glycoside hydrolase/deacetylase"/>
    <property type="match status" value="1"/>
</dbReference>
<dbReference type="AlphaFoldDB" id="A0A0S4L266"/>
<sequence length="307" mass="35062">MKFPHDKTFAFTILDDTDDATLENVKPVYECLQAAGLRTTKTVWPMDCPEGSRLFFAADTLQRKEYLSFVHDLARAGFEIAFHGATMESSKRARTIQGLELIKAEFGQYPRLFCNHGYNRDNLYWGRSRFQTRIFRALVELLLKERRAHYAGAVPGSDFFWGDFSQAHIRYVRNFTFSCLNMLDVNPEMPYRHSNTPYVNQWFSTADAPDASAFVRLLTDERLEALERAGGIGIVSTHLGKGFSKNGVLDPQVARIIERLGNRPGWYVPTSELLDYLVDTQGRGQVLGLWQMLKLEARYLLGKIVSV</sequence>
<protein>
    <recommendedName>
        <fullName evidence="3">Polysaccharide deacetylase</fullName>
    </recommendedName>
</protein>
<dbReference type="OrthoDB" id="9794746at2"/>
<organism evidence="1 2">
    <name type="scientific">Candidatus Nitrospira nitrificans</name>
    <dbReference type="NCBI Taxonomy" id="1742973"/>
    <lineage>
        <taxon>Bacteria</taxon>
        <taxon>Pseudomonadati</taxon>
        <taxon>Nitrospirota</taxon>
        <taxon>Nitrospiria</taxon>
        <taxon>Nitrospirales</taxon>
        <taxon>Nitrospiraceae</taxon>
        <taxon>Nitrospira</taxon>
    </lineage>
</organism>
<dbReference type="STRING" id="1742973.COMA2_10273"/>
<gene>
    <name evidence="1" type="ORF">COMA2_10273</name>
</gene>
<evidence type="ECO:0000313" key="2">
    <source>
        <dbReference type="Proteomes" id="UP000198736"/>
    </source>
</evidence>
<dbReference type="EMBL" id="CZPZ01000001">
    <property type="protein sequence ID" value="CUS31747.1"/>
    <property type="molecule type" value="Genomic_DNA"/>
</dbReference>
<dbReference type="InterPro" id="IPR011330">
    <property type="entry name" value="Glyco_hydro/deAcase_b/a-brl"/>
</dbReference>
<reference evidence="2" key="1">
    <citation type="submission" date="2015-10" db="EMBL/GenBank/DDBJ databases">
        <authorList>
            <person name="Luecker S."/>
            <person name="Luecker S."/>
        </authorList>
    </citation>
    <scope>NUCLEOTIDE SEQUENCE [LARGE SCALE GENOMIC DNA]</scope>
</reference>
<evidence type="ECO:0000313" key="1">
    <source>
        <dbReference type="EMBL" id="CUS31747.1"/>
    </source>
</evidence>
<proteinExistence type="predicted"/>
<dbReference type="GO" id="GO:0005975">
    <property type="term" value="P:carbohydrate metabolic process"/>
    <property type="evidence" value="ECO:0007669"/>
    <property type="project" value="InterPro"/>
</dbReference>
<name>A0A0S4L266_9BACT</name>
<accession>A0A0S4L266</accession>
<dbReference type="RefSeq" id="WP_090893906.1">
    <property type="nucleotide sequence ID" value="NZ_CZPZ01000001.1"/>
</dbReference>